<feature type="domain" description="YozE SAM-like" evidence="2">
    <location>
        <begin position="8"/>
        <end position="73"/>
    </location>
</feature>
<dbReference type="InterPro" id="IPR023089">
    <property type="entry name" value="YozE_SAM-like"/>
</dbReference>
<dbReference type="EMBL" id="ADXJ01000763">
    <property type="protein sequence ID" value="EFR99704.1"/>
    <property type="molecule type" value="Genomic_DNA"/>
</dbReference>
<dbReference type="PATRIC" id="fig|702453.3.peg.1816"/>
<dbReference type="SUPFAM" id="SSF140652">
    <property type="entry name" value="YozE-like"/>
    <property type="match status" value="1"/>
</dbReference>
<name>E3ZRQ7_LISSE</name>
<dbReference type="NCBIfam" id="NF010193">
    <property type="entry name" value="PRK13672.1"/>
    <property type="match status" value="1"/>
</dbReference>
<dbReference type="HOGENOM" id="CLU_177534_1_0_9"/>
<reference evidence="3" key="1">
    <citation type="journal article" date="2010" name="Microbiol. Resour. Announc.">
        <title>Comparative genomics of the bacterial genus Listeria: Genome evolution is characterized by limited gene acquisition and limited gene loss.</title>
        <authorList>
            <person name="den Bakker H.C."/>
            <person name="Cummings C.A."/>
            <person name="Ferreira V."/>
            <person name="Vatta P."/>
            <person name="Orsi R.H."/>
            <person name="Degoricija L."/>
            <person name="Barker M."/>
            <person name="Petrauskene O."/>
            <person name="Furtado M.R."/>
            <person name="Wiedmann M."/>
        </authorList>
    </citation>
    <scope>NUCLEOTIDE SEQUENCE [LARGE SCALE GENOMIC DNA]</scope>
    <source>
        <strain evidence="3">FSL N1-067</strain>
    </source>
</reference>
<accession>E3ZRQ7</accession>
<gene>
    <name evidence="3" type="ORF">NT03LS_2184</name>
</gene>
<comment type="caution">
    <text evidence="3">The sequence shown here is derived from an EMBL/GenBank/DDBJ whole genome shotgun (WGS) entry which is preliminary data.</text>
</comment>
<dbReference type="InterPro" id="IPR010673">
    <property type="entry name" value="UPF0346"/>
</dbReference>
<evidence type="ECO:0000313" key="3">
    <source>
        <dbReference type="EMBL" id="EFR99704.1"/>
    </source>
</evidence>
<dbReference type="PIRSF" id="PIRSF037262">
    <property type="entry name" value="UCP037262"/>
    <property type="match status" value="1"/>
</dbReference>
<protein>
    <recommendedName>
        <fullName evidence="1">UPF0346 protein NT03LS_2184</fullName>
    </recommendedName>
</protein>
<comment type="similarity">
    <text evidence="1">Belongs to the UPF0346 family.</text>
</comment>
<proteinExistence type="inferred from homology"/>
<dbReference type="HAMAP" id="MF_01538">
    <property type="entry name" value="UPF0346"/>
    <property type="match status" value="1"/>
</dbReference>
<dbReference type="AlphaFoldDB" id="E3ZRQ7"/>
<evidence type="ECO:0000259" key="2">
    <source>
        <dbReference type="Pfam" id="PF06855"/>
    </source>
</evidence>
<dbReference type="Gene3D" id="1.10.150.260">
    <property type="entry name" value="YozE SAM-like"/>
    <property type="match status" value="1"/>
</dbReference>
<dbReference type="Proteomes" id="UP000004302">
    <property type="component" value="Chromosome"/>
</dbReference>
<sequence length="81" mass="9821">MCCTLGRSFYHFLMTYRDPKLTDQKTEFANNAYRDHSFPKQTRNYHILCDYLEFNAPYLPGMAIFDELWEAYLLDEEKNKH</sequence>
<organism evidence="3">
    <name type="scientific">Listeria seeligeri FSL N1-067</name>
    <dbReference type="NCBI Taxonomy" id="702453"/>
    <lineage>
        <taxon>Bacteria</taxon>
        <taxon>Bacillati</taxon>
        <taxon>Bacillota</taxon>
        <taxon>Bacilli</taxon>
        <taxon>Bacillales</taxon>
        <taxon>Listeriaceae</taxon>
        <taxon>Listeria</taxon>
    </lineage>
</organism>
<dbReference type="Pfam" id="PF06855">
    <property type="entry name" value="YozE_SAM_like"/>
    <property type="match status" value="1"/>
</dbReference>
<dbReference type="InterPro" id="IPR036806">
    <property type="entry name" value="YozE_SAM-like_sf"/>
</dbReference>
<evidence type="ECO:0000256" key="1">
    <source>
        <dbReference type="HAMAP-Rule" id="MF_01538"/>
    </source>
</evidence>